<dbReference type="Proteomes" id="UP000613030">
    <property type="component" value="Unassembled WGS sequence"/>
</dbReference>
<dbReference type="Pfam" id="PF01757">
    <property type="entry name" value="Acyl_transf_3"/>
    <property type="match status" value="1"/>
</dbReference>
<keyword evidence="3" id="KW-0012">Acyltransferase</keyword>
<proteinExistence type="predicted"/>
<dbReference type="GO" id="GO:0016746">
    <property type="term" value="F:acyltransferase activity"/>
    <property type="evidence" value="ECO:0007669"/>
    <property type="project" value="UniProtKB-KW"/>
</dbReference>
<feature type="transmembrane region" description="Helical" evidence="1">
    <location>
        <begin position="281"/>
        <end position="302"/>
    </location>
</feature>
<feature type="transmembrane region" description="Helical" evidence="1">
    <location>
        <begin position="62"/>
        <end position="80"/>
    </location>
</feature>
<keyword evidence="1" id="KW-0472">Membrane</keyword>
<dbReference type="PANTHER" id="PTHR36927:SF3">
    <property type="entry name" value="GLUCANS BIOSYNTHESIS PROTEIN C"/>
    <property type="match status" value="1"/>
</dbReference>
<protein>
    <submittedName>
        <fullName evidence="3">Acyltransferase family protein</fullName>
    </submittedName>
</protein>
<sequence>MTPLPAGSPLYTRQHYIDWIRVLAFMLLIFFHCSMPFVRFGWEVKNEEHSLFLDRLIIWMHQWRLPLLFFISGVGVNFSLRRRSVLAFFGERVVRLFIPLLFAMFFTIPLQVYFEKLQEGLIHESYWTFYPSVWTFIPYPEGTLSWSHMWFVVYLFVFTILLLPAFGLFKIKAIQNLKLKADPFFRHPLANLALAIPFIWFYFSLYIRWPIQGSLLDDWFLFNSSMAFYFVGFFLGDLPSFWETCEKYRKLFLGVSLATLVVLFWKFYWNVELPKQQDASLYIYGVFDGLHIWANILTAIGFARRYLNFTNPWLTYLTAAVYPFYILHQTIIVSTGYYVVQWHAPIAVKLVVLIVICFGAILAIYHFLIRPFIVTRILYGVRWRK</sequence>
<feature type="transmembrane region" description="Helical" evidence="1">
    <location>
        <begin position="149"/>
        <end position="169"/>
    </location>
</feature>
<dbReference type="EMBL" id="JAERRB010000008">
    <property type="protein sequence ID" value="MBL0743882.1"/>
    <property type="molecule type" value="Genomic_DNA"/>
</dbReference>
<keyword evidence="3" id="KW-0808">Transferase</keyword>
<feature type="domain" description="Acyltransferase 3" evidence="2">
    <location>
        <begin position="15"/>
        <end position="362"/>
    </location>
</feature>
<name>A0ABS1KX92_9BACT</name>
<evidence type="ECO:0000259" key="2">
    <source>
        <dbReference type="Pfam" id="PF01757"/>
    </source>
</evidence>
<feature type="transmembrane region" description="Helical" evidence="1">
    <location>
        <begin position="20"/>
        <end position="42"/>
    </location>
</feature>
<feature type="transmembrane region" description="Helical" evidence="1">
    <location>
        <begin position="251"/>
        <end position="269"/>
    </location>
</feature>
<accession>A0ABS1KX92</accession>
<keyword evidence="1" id="KW-1133">Transmembrane helix</keyword>
<dbReference type="PANTHER" id="PTHR36927">
    <property type="entry name" value="BLR4337 PROTEIN"/>
    <property type="match status" value="1"/>
</dbReference>
<feature type="transmembrane region" description="Helical" evidence="1">
    <location>
        <begin position="189"/>
        <end position="207"/>
    </location>
</feature>
<feature type="transmembrane region" description="Helical" evidence="1">
    <location>
        <begin position="314"/>
        <end position="340"/>
    </location>
</feature>
<evidence type="ECO:0000313" key="4">
    <source>
        <dbReference type="Proteomes" id="UP000613030"/>
    </source>
</evidence>
<dbReference type="InterPro" id="IPR002656">
    <property type="entry name" value="Acyl_transf_3_dom"/>
</dbReference>
<feature type="transmembrane region" description="Helical" evidence="1">
    <location>
        <begin position="219"/>
        <end position="239"/>
    </location>
</feature>
<keyword evidence="4" id="KW-1185">Reference proteome</keyword>
<reference evidence="3 4" key="1">
    <citation type="submission" date="2021-01" db="EMBL/GenBank/DDBJ databases">
        <title>Chryseolinea sp. Jin1 Genome sequencing and assembly.</title>
        <authorList>
            <person name="Kim I."/>
        </authorList>
    </citation>
    <scope>NUCLEOTIDE SEQUENCE [LARGE SCALE GENOMIC DNA]</scope>
    <source>
        <strain evidence="3 4">Jin1</strain>
    </source>
</reference>
<dbReference type="RefSeq" id="WP_202013449.1">
    <property type="nucleotide sequence ID" value="NZ_JAERRB010000008.1"/>
</dbReference>
<organism evidence="3 4">
    <name type="scientific">Chryseolinea lacunae</name>
    <dbReference type="NCBI Taxonomy" id="2801331"/>
    <lineage>
        <taxon>Bacteria</taxon>
        <taxon>Pseudomonadati</taxon>
        <taxon>Bacteroidota</taxon>
        <taxon>Cytophagia</taxon>
        <taxon>Cytophagales</taxon>
        <taxon>Fulvivirgaceae</taxon>
        <taxon>Chryseolinea</taxon>
    </lineage>
</organism>
<comment type="caution">
    <text evidence="3">The sequence shown here is derived from an EMBL/GenBank/DDBJ whole genome shotgun (WGS) entry which is preliminary data.</text>
</comment>
<dbReference type="InterPro" id="IPR050623">
    <property type="entry name" value="Glucan_succinyl_AcylTrfase"/>
</dbReference>
<feature type="transmembrane region" description="Helical" evidence="1">
    <location>
        <begin position="346"/>
        <end position="368"/>
    </location>
</feature>
<keyword evidence="1" id="KW-0812">Transmembrane</keyword>
<evidence type="ECO:0000256" key="1">
    <source>
        <dbReference type="SAM" id="Phobius"/>
    </source>
</evidence>
<evidence type="ECO:0000313" key="3">
    <source>
        <dbReference type="EMBL" id="MBL0743882.1"/>
    </source>
</evidence>
<gene>
    <name evidence="3" type="ORF">JI741_21805</name>
</gene>
<feature type="transmembrane region" description="Helical" evidence="1">
    <location>
        <begin position="92"/>
        <end position="114"/>
    </location>
</feature>